<comment type="caution">
    <text evidence="1">The sequence shown here is derived from an EMBL/GenBank/DDBJ whole genome shotgun (WGS) entry which is preliminary data.</text>
</comment>
<keyword evidence="2" id="KW-1185">Reference proteome</keyword>
<dbReference type="EMBL" id="JACTNZ010000007">
    <property type="protein sequence ID" value="KAG5540653.1"/>
    <property type="molecule type" value="Genomic_DNA"/>
</dbReference>
<evidence type="ECO:0000313" key="1">
    <source>
        <dbReference type="EMBL" id="KAG5540653.1"/>
    </source>
</evidence>
<proteinExistence type="predicted"/>
<dbReference type="AlphaFoldDB" id="A0AAV6JIV8"/>
<sequence>MFGTAKQGKLISIFAESSMSYVHASSPLTSPSKINVDHSNMLNSKPPSSGILSAAFDGSLYTCMHHLQFNEKLGGGGKREKLRSAKKTGSNLQASIQHLHLSSTIEDTIFADPSIQEKCHLDHEYIDLKEQKVILDQEKCHLDHERLQCKGQHCPSTTVCDFICCCKISRLCSLDCRYLFKLSIDMRLHEPGNVDLGVNQVVSELSSTATEILLSEKDMNTQGNEIAKLDIRKRNNCSKGKQDKSADVRKAAEVCLGDVLRVCEHESVTKNLRDIQRLALAIVLERPKPNGDFHGTV</sequence>
<reference evidence="1" key="1">
    <citation type="submission" date="2020-08" db="EMBL/GenBank/DDBJ databases">
        <title>Plant Genome Project.</title>
        <authorList>
            <person name="Zhang R.-G."/>
        </authorList>
    </citation>
    <scope>NUCLEOTIDE SEQUENCE</scope>
    <source>
        <strain evidence="1">WSP0</strain>
        <tissue evidence="1">Leaf</tissue>
    </source>
</reference>
<dbReference type="Proteomes" id="UP000823749">
    <property type="component" value="Chromosome 7"/>
</dbReference>
<name>A0AAV6JIV8_9ERIC</name>
<accession>A0AAV6JIV8</accession>
<protein>
    <submittedName>
        <fullName evidence="1">Uncharacterized protein</fullName>
    </submittedName>
</protein>
<gene>
    <name evidence="1" type="ORF">RHGRI_020773</name>
</gene>
<organism evidence="1 2">
    <name type="scientific">Rhododendron griersonianum</name>
    <dbReference type="NCBI Taxonomy" id="479676"/>
    <lineage>
        <taxon>Eukaryota</taxon>
        <taxon>Viridiplantae</taxon>
        <taxon>Streptophyta</taxon>
        <taxon>Embryophyta</taxon>
        <taxon>Tracheophyta</taxon>
        <taxon>Spermatophyta</taxon>
        <taxon>Magnoliopsida</taxon>
        <taxon>eudicotyledons</taxon>
        <taxon>Gunneridae</taxon>
        <taxon>Pentapetalae</taxon>
        <taxon>asterids</taxon>
        <taxon>Ericales</taxon>
        <taxon>Ericaceae</taxon>
        <taxon>Ericoideae</taxon>
        <taxon>Rhodoreae</taxon>
        <taxon>Rhododendron</taxon>
    </lineage>
</organism>
<evidence type="ECO:0000313" key="2">
    <source>
        <dbReference type="Proteomes" id="UP000823749"/>
    </source>
</evidence>